<name>A0A2P9AUP1_9HYPH</name>
<organism evidence="1 2">
    <name type="scientific">Mesorhizobium delmotii</name>
    <dbReference type="NCBI Taxonomy" id="1631247"/>
    <lineage>
        <taxon>Bacteria</taxon>
        <taxon>Pseudomonadati</taxon>
        <taxon>Pseudomonadota</taxon>
        <taxon>Alphaproteobacteria</taxon>
        <taxon>Hyphomicrobiales</taxon>
        <taxon>Phyllobacteriaceae</taxon>
        <taxon>Mesorhizobium</taxon>
    </lineage>
</organism>
<evidence type="ECO:0000313" key="1">
    <source>
        <dbReference type="EMBL" id="SJM34831.1"/>
    </source>
</evidence>
<evidence type="ECO:0000313" key="2">
    <source>
        <dbReference type="Proteomes" id="UP000245698"/>
    </source>
</evidence>
<protein>
    <submittedName>
        <fullName evidence="1">Uncharacterized protein</fullName>
    </submittedName>
</protein>
<sequence>MRILSIVAVSGDTFIAVALRFEAIKSIFNLRPQEISRHPQDLQRSDISNCTAAVLE</sequence>
<proteinExistence type="predicted"/>
<keyword evidence="2" id="KW-1185">Reference proteome</keyword>
<reference evidence="2" key="1">
    <citation type="submission" date="2016-12" db="EMBL/GenBank/DDBJ databases">
        <authorList>
            <person name="Brunel B."/>
        </authorList>
    </citation>
    <scope>NUCLEOTIDE SEQUENCE [LARGE SCALE GENOMIC DNA]</scope>
</reference>
<dbReference type="AlphaFoldDB" id="A0A2P9AUP1"/>
<dbReference type="Proteomes" id="UP000245698">
    <property type="component" value="Unassembled WGS sequence"/>
</dbReference>
<gene>
    <name evidence="1" type="ORF">BQ8482_530001</name>
</gene>
<accession>A0A2P9AUP1</accession>
<dbReference type="EMBL" id="FUIG01000063">
    <property type="protein sequence ID" value="SJM34831.1"/>
    <property type="molecule type" value="Genomic_DNA"/>
</dbReference>